<dbReference type="FunFam" id="3.40.50.300:FF:000001">
    <property type="entry name" value="ATP-dependent zinc metalloprotease FtsH"/>
    <property type="match status" value="1"/>
</dbReference>
<keyword evidence="12 14" id="KW-0472">Membrane</keyword>
<evidence type="ECO:0000256" key="8">
    <source>
        <dbReference type="ARBA" id="ARBA00022833"/>
    </source>
</evidence>
<dbReference type="SMART" id="SM00382">
    <property type="entry name" value="AAA"/>
    <property type="match status" value="1"/>
</dbReference>
<accession>A0A096BIV7</accession>
<dbReference type="GO" id="GO:0004176">
    <property type="term" value="F:ATP-dependent peptidase activity"/>
    <property type="evidence" value="ECO:0007669"/>
    <property type="project" value="InterPro"/>
</dbReference>
<feature type="binding site" evidence="14">
    <location>
        <position position="492"/>
    </location>
    <ligand>
        <name>Zn(2+)</name>
        <dbReference type="ChEBI" id="CHEBI:29105"/>
        <note>catalytic</note>
    </ligand>
</feature>
<dbReference type="Gene3D" id="1.10.8.60">
    <property type="match status" value="1"/>
</dbReference>
<dbReference type="GO" id="GO:0030163">
    <property type="term" value="P:protein catabolic process"/>
    <property type="evidence" value="ECO:0007669"/>
    <property type="project" value="UniProtKB-UniRule"/>
</dbReference>
<dbReference type="SUPFAM" id="SSF140990">
    <property type="entry name" value="FtsH protease domain-like"/>
    <property type="match status" value="1"/>
</dbReference>
<dbReference type="EC" id="3.4.24.-" evidence="14"/>
<organism evidence="17 18">
    <name type="scientific">Caloranaerobacter azorensis H53214</name>
    <dbReference type="NCBI Taxonomy" id="1156417"/>
    <lineage>
        <taxon>Bacteria</taxon>
        <taxon>Bacillati</taxon>
        <taxon>Bacillota</taxon>
        <taxon>Tissierellia</taxon>
        <taxon>Tissierellales</taxon>
        <taxon>Thermohalobacteraceae</taxon>
        <taxon>Caloranaerobacter</taxon>
    </lineage>
</organism>
<dbReference type="InterPro" id="IPR027417">
    <property type="entry name" value="P-loop_NTPase"/>
</dbReference>
<evidence type="ECO:0000256" key="12">
    <source>
        <dbReference type="ARBA" id="ARBA00023136"/>
    </source>
</evidence>
<dbReference type="Pfam" id="PF01434">
    <property type="entry name" value="Peptidase_M41"/>
    <property type="match status" value="1"/>
</dbReference>
<dbReference type="CDD" id="cd19501">
    <property type="entry name" value="RecA-like_FtsH"/>
    <property type="match status" value="1"/>
</dbReference>
<evidence type="ECO:0000256" key="1">
    <source>
        <dbReference type="ARBA" id="ARBA00004370"/>
    </source>
</evidence>
<keyword evidence="3 14" id="KW-0645">Protease</keyword>
<feature type="transmembrane region" description="Helical" evidence="14">
    <location>
        <begin position="7"/>
        <end position="27"/>
    </location>
</feature>
<dbReference type="InterPro" id="IPR003959">
    <property type="entry name" value="ATPase_AAA_core"/>
</dbReference>
<dbReference type="STRING" id="1156417.Y919_04225"/>
<evidence type="ECO:0000256" key="13">
    <source>
        <dbReference type="ARBA" id="ARBA00061570"/>
    </source>
</evidence>
<comment type="similarity">
    <text evidence="13 14">In the central section; belongs to the AAA ATPase family.</text>
</comment>
<keyword evidence="10 14" id="KW-1133">Transmembrane helix</keyword>
<dbReference type="InterPro" id="IPR011546">
    <property type="entry name" value="Pept_M41_FtsH_extracell"/>
</dbReference>
<dbReference type="Pfam" id="PF17862">
    <property type="entry name" value="AAA_lid_3"/>
    <property type="match status" value="1"/>
</dbReference>
<keyword evidence="6 14" id="KW-0547">Nucleotide-binding</keyword>
<feature type="active site" evidence="14">
    <location>
        <position position="415"/>
    </location>
</feature>
<dbReference type="GO" id="GO:0005886">
    <property type="term" value="C:plasma membrane"/>
    <property type="evidence" value="ECO:0007669"/>
    <property type="project" value="UniProtKB-SubCell"/>
</dbReference>
<dbReference type="Pfam" id="PF00004">
    <property type="entry name" value="AAA"/>
    <property type="match status" value="1"/>
</dbReference>
<evidence type="ECO:0000256" key="11">
    <source>
        <dbReference type="ARBA" id="ARBA00023049"/>
    </source>
</evidence>
<dbReference type="GO" id="GO:0016887">
    <property type="term" value="F:ATP hydrolysis activity"/>
    <property type="evidence" value="ECO:0007669"/>
    <property type="project" value="UniProtKB-UniRule"/>
</dbReference>
<dbReference type="GO" id="GO:0005524">
    <property type="term" value="F:ATP binding"/>
    <property type="evidence" value="ECO:0007669"/>
    <property type="project" value="UniProtKB-UniRule"/>
</dbReference>
<comment type="cofactor">
    <cofactor evidence="14">
        <name>Zn(2+)</name>
        <dbReference type="ChEBI" id="CHEBI:29105"/>
    </cofactor>
    <text evidence="14">Binds 1 zinc ion per subunit.</text>
</comment>
<feature type="binding site" evidence="14">
    <location>
        <position position="418"/>
    </location>
    <ligand>
        <name>Zn(2+)</name>
        <dbReference type="ChEBI" id="CHEBI:29105"/>
        <note>catalytic</note>
    </ligand>
</feature>
<evidence type="ECO:0000256" key="6">
    <source>
        <dbReference type="ARBA" id="ARBA00022741"/>
    </source>
</evidence>
<evidence type="ECO:0000256" key="4">
    <source>
        <dbReference type="ARBA" id="ARBA00022692"/>
    </source>
</evidence>
<evidence type="ECO:0000256" key="2">
    <source>
        <dbReference type="ARBA" id="ARBA00010044"/>
    </source>
</evidence>
<comment type="function">
    <text evidence="14">Acts as a processive, ATP-dependent zinc metallopeptidase for both cytoplasmic and membrane proteins. Plays a role in the quality control of integral membrane proteins.</text>
</comment>
<dbReference type="RefSeq" id="WP_035162754.1">
    <property type="nucleotide sequence ID" value="NZ_AZTB01000014.1"/>
</dbReference>
<evidence type="ECO:0000256" key="5">
    <source>
        <dbReference type="ARBA" id="ARBA00022723"/>
    </source>
</evidence>
<gene>
    <name evidence="14" type="primary">ftsH</name>
    <name evidence="17" type="ORF">Y919_04225</name>
</gene>
<proteinExistence type="inferred from homology"/>
<comment type="subcellular location">
    <subcellularLocation>
        <location evidence="14">Cell membrane</location>
        <topology evidence="14">Multi-pass membrane protein</topology>
        <orientation evidence="14">Cytoplasmic side</orientation>
    </subcellularLocation>
    <subcellularLocation>
        <location evidence="1">Membrane</location>
    </subcellularLocation>
</comment>
<evidence type="ECO:0000256" key="10">
    <source>
        <dbReference type="ARBA" id="ARBA00022989"/>
    </source>
</evidence>
<dbReference type="FunFam" id="1.10.8.60:FF:000001">
    <property type="entry name" value="ATP-dependent zinc metalloprotease FtsH"/>
    <property type="match status" value="1"/>
</dbReference>
<comment type="caution">
    <text evidence="17">The sequence shown here is derived from an EMBL/GenBank/DDBJ whole genome shotgun (WGS) entry which is preliminary data.</text>
</comment>
<dbReference type="GO" id="GO:0008270">
    <property type="term" value="F:zinc ion binding"/>
    <property type="evidence" value="ECO:0007669"/>
    <property type="project" value="UniProtKB-UniRule"/>
</dbReference>
<keyword evidence="4 14" id="KW-0812">Transmembrane</keyword>
<feature type="binding site" evidence="14">
    <location>
        <begin position="191"/>
        <end position="198"/>
    </location>
    <ligand>
        <name>ATP</name>
        <dbReference type="ChEBI" id="CHEBI:30616"/>
    </ligand>
</feature>
<keyword evidence="8 14" id="KW-0862">Zinc</keyword>
<dbReference type="AlphaFoldDB" id="A0A096BIV7"/>
<keyword evidence="7 14" id="KW-0378">Hydrolase</keyword>
<dbReference type="PANTHER" id="PTHR23076">
    <property type="entry name" value="METALLOPROTEASE M41 FTSH"/>
    <property type="match status" value="1"/>
</dbReference>
<keyword evidence="11 14" id="KW-0482">Metalloprotease</keyword>
<dbReference type="GO" id="GO:0004222">
    <property type="term" value="F:metalloendopeptidase activity"/>
    <property type="evidence" value="ECO:0007669"/>
    <property type="project" value="InterPro"/>
</dbReference>
<dbReference type="Gene3D" id="3.30.720.210">
    <property type="match status" value="1"/>
</dbReference>
<dbReference type="InterPro" id="IPR003593">
    <property type="entry name" value="AAA+_ATPase"/>
</dbReference>
<evidence type="ECO:0000256" key="7">
    <source>
        <dbReference type="ARBA" id="ARBA00022801"/>
    </source>
</evidence>
<evidence type="ECO:0000256" key="9">
    <source>
        <dbReference type="ARBA" id="ARBA00022840"/>
    </source>
</evidence>
<comment type="subunit">
    <text evidence="14">Homohexamer.</text>
</comment>
<name>A0A096BIV7_9FIRM</name>
<sequence>MLKKRNMILFVLLVFVLMISISIYFQIDNKDYKSVSYKKFIDYVEKGNVETVYLSNSSKIKGKLIDGTYFITDNPRSESFKESLLTKGINVEEIEQNTAIMNLLTLLLVLVSFGLIGYFLSKNTAKQAQREMAYMSSIESDFGNIRTITFDDVAGNEEAKESLRELVDFIKNPEKYEKYGARMPRGVLLYGPPGTGKTLLAKALAGEANVPYFAVTGSDFIQVYAGLGASRIRSLFKKARQAGKCVIFIDEIDALGKKRSGNVSGGNDESDRTLNALLTEMSGFKGNEGIVVIAATNRIDILDEALLRPGRFDRQIEVGLPDVNARYKILRLHSRNKPLDKNVDLKKVAYQTVYFSGAKLENLMNESAMIAAKNNQKTIKMEHIDKAFYTVIAGEEKKDKSTISLKDKRVTAYHEAGHALVTKLIAPENRVTKVTIIPSTRGAGGFSMNIPPNSMYQSKEDIIKNIKISLGGRAAEEIIFGKNEITTGASNDLQKATKMALLLISRFGMEESAGLVSYETLLGNKLGSNDFIIKKTRDLLEKLYRETLELLKNNTELLEKISKHLIFNETINEEELNLLISPETLS</sequence>
<evidence type="ECO:0000313" key="18">
    <source>
        <dbReference type="Proteomes" id="UP000029622"/>
    </source>
</evidence>
<evidence type="ECO:0000256" key="3">
    <source>
        <dbReference type="ARBA" id="ARBA00022670"/>
    </source>
</evidence>
<dbReference type="InterPro" id="IPR041569">
    <property type="entry name" value="AAA_lid_3"/>
</dbReference>
<dbReference type="GO" id="GO:0051301">
    <property type="term" value="P:cell division"/>
    <property type="evidence" value="ECO:0007669"/>
    <property type="project" value="UniProtKB-KW"/>
</dbReference>
<comment type="similarity">
    <text evidence="15">Belongs to the AAA ATPase family.</text>
</comment>
<reference evidence="17 18" key="1">
    <citation type="submission" date="2013-12" db="EMBL/GenBank/DDBJ databases">
        <title>Draft genome sequence of Caloranaerobacter sp. H53214.</title>
        <authorList>
            <person name="Jiang L.J."/>
            <person name="Shao Z.Z."/>
            <person name="Long M.N."/>
        </authorList>
    </citation>
    <scope>NUCLEOTIDE SEQUENCE [LARGE SCALE GENOMIC DNA]</scope>
    <source>
        <strain evidence="17 18">H53214</strain>
    </source>
</reference>
<dbReference type="PANTHER" id="PTHR23076:SF113">
    <property type="entry name" value="ATP-DEPENDENT ZINC METALLOPROTEASE FTSH 1, CHLOROPLASTIC-RELATED"/>
    <property type="match status" value="1"/>
</dbReference>
<dbReference type="HAMAP" id="MF_01458">
    <property type="entry name" value="FtsH"/>
    <property type="match status" value="1"/>
</dbReference>
<dbReference type="InterPro" id="IPR003960">
    <property type="entry name" value="ATPase_AAA_CS"/>
</dbReference>
<dbReference type="Proteomes" id="UP000029622">
    <property type="component" value="Unassembled WGS sequence"/>
</dbReference>
<protein>
    <recommendedName>
        <fullName evidence="14">ATP-dependent zinc metalloprotease FtsH</fullName>
        <ecNumber evidence="14">3.4.24.-</ecNumber>
    </recommendedName>
</protein>
<keyword evidence="17" id="KW-0131">Cell cycle</keyword>
<keyword evidence="5 14" id="KW-0479">Metal-binding</keyword>
<dbReference type="PROSITE" id="PS00674">
    <property type="entry name" value="AAA"/>
    <property type="match status" value="1"/>
</dbReference>
<dbReference type="Gene3D" id="3.40.50.300">
    <property type="entry name" value="P-loop containing nucleotide triphosphate hydrolases"/>
    <property type="match status" value="1"/>
</dbReference>
<evidence type="ECO:0000256" key="14">
    <source>
        <dbReference type="HAMAP-Rule" id="MF_01458"/>
    </source>
</evidence>
<keyword evidence="17" id="KW-0132">Cell division</keyword>
<dbReference type="InterPro" id="IPR005936">
    <property type="entry name" value="FtsH"/>
</dbReference>
<comment type="similarity">
    <text evidence="2 14">In the C-terminal section; belongs to the peptidase M41 family.</text>
</comment>
<dbReference type="SUPFAM" id="SSF52540">
    <property type="entry name" value="P-loop containing nucleoside triphosphate hydrolases"/>
    <property type="match status" value="1"/>
</dbReference>
<feature type="domain" description="AAA+ ATPase" evidence="16">
    <location>
        <begin position="183"/>
        <end position="322"/>
    </location>
</feature>
<evidence type="ECO:0000256" key="15">
    <source>
        <dbReference type="RuleBase" id="RU003651"/>
    </source>
</evidence>
<dbReference type="NCBIfam" id="TIGR01241">
    <property type="entry name" value="FtsH_fam"/>
    <property type="match status" value="1"/>
</dbReference>
<evidence type="ECO:0000313" key="17">
    <source>
        <dbReference type="EMBL" id="KGG80802.1"/>
    </source>
</evidence>
<dbReference type="EMBL" id="AZTB01000014">
    <property type="protein sequence ID" value="KGG80802.1"/>
    <property type="molecule type" value="Genomic_DNA"/>
</dbReference>
<evidence type="ECO:0000259" key="16">
    <source>
        <dbReference type="SMART" id="SM00382"/>
    </source>
</evidence>
<dbReference type="InterPro" id="IPR037219">
    <property type="entry name" value="Peptidase_M41-like"/>
</dbReference>
<feature type="transmembrane region" description="Helical" evidence="14">
    <location>
        <begin position="99"/>
        <end position="120"/>
    </location>
</feature>
<dbReference type="InterPro" id="IPR000642">
    <property type="entry name" value="Peptidase_M41"/>
</dbReference>
<dbReference type="Gene3D" id="1.20.58.760">
    <property type="entry name" value="Peptidase M41"/>
    <property type="match status" value="1"/>
</dbReference>
<dbReference type="Pfam" id="PF06480">
    <property type="entry name" value="FtsH_ext"/>
    <property type="match status" value="1"/>
</dbReference>
<keyword evidence="14" id="KW-1003">Cell membrane</keyword>
<dbReference type="GO" id="GO:0006508">
    <property type="term" value="P:proteolysis"/>
    <property type="evidence" value="ECO:0007669"/>
    <property type="project" value="UniProtKB-KW"/>
</dbReference>
<keyword evidence="9 14" id="KW-0067">ATP-binding</keyword>
<feature type="binding site" evidence="14">
    <location>
        <position position="414"/>
    </location>
    <ligand>
        <name>Zn(2+)</name>
        <dbReference type="ChEBI" id="CHEBI:29105"/>
        <note>catalytic</note>
    </ligand>
</feature>